<dbReference type="InterPro" id="IPR001539">
    <property type="entry name" value="Peptidase_U32"/>
</dbReference>
<evidence type="ECO:0000313" key="3">
    <source>
        <dbReference type="Proteomes" id="UP001205748"/>
    </source>
</evidence>
<evidence type="ECO:0000259" key="1">
    <source>
        <dbReference type="Pfam" id="PF12392"/>
    </source>
</evidence>
<name>A0AAE3KYX3_9FIRM</name>
<gene>
    <name evidence="2" type="ORF">NSA47_02030</name>
</gene>
<dbReference type="AlphaFoldDB" id="A0AAE3KYX3"/>
<evidence type="ECO:0000313" key="2">
    <source>
        <dbReference type="EMBL" id="MCR1897766.1"/>
    </source>
</evidence>
<dbReference type="InterPro" id="IPR020988">
    <property type="entry name" value="Pept_U32_collagenase"/>
</dbReference>
<reference evidence="2" key="1">
    <citation type="submission" date="2022-07" db="EMBL/GenBank/DDBJ databases">
        <title>Enhanced cultured diversity of the mouse gut microbiota enables custom-made synthetic communities.</title>
        <authorList>
            <person name="Afrizal A."/>
        </authorList>
    </citation>
    <scope>NUCLEOTIDE SEQUENCE</scope>
    <source>
        <strain evidence="2">DSM 28593</strain>
    </source>
</reference>
<dbReference type="RefSeq" id="WP_257529184.1">
    <property type="nucleotide sequence ID" value="NZ_JANKAS010000001.1"/>
</dbReference>
<organism evidence="2 3">
    <name type="scientific">Irregularibacter muris</name>
    <dbReference type="NCBI Taxonomy" id="1796619"/>
    <lineage>
        <taxon>Bacteria</taxon>
        <taxon>Bacillati</taxon>
        <taxon>Bacillota</taxon>
        <taxon>Clostridia</taxon>
        <taxon>Eubacteriales</taxon>
        <taxon>Eubacteriaceae</taxon>
        <taxon>Irregularibacter</taxon>
    </lineage>
</organism>
<dbReference type="PANTHER" id="PTHR30217">
    <property type="entry name" value="PEPTIDASE U32 FAMILY"/>
    <property type="match status" value="1"/>
</dbReference>
<dbReference type="Proteomes" id="UP001205748">
    <property type="component" value="Unassembled WGS sequence"/>
</dbReference>
<proteinExistence type="predicted"/>
<comment type="caution">
    <text evidence="2">The sequence shown here is derived from an EMBL/GenBank/DDBJ whole genome shotgun (WGS) entry which is preliminary data.</text>
</comment>
<dbReference type="Pfam" id="PF12392">
    <property type="entry name" value="DUF3656"/>
    <property type="match status" value="1"/>
</dbReference>
<sequence length="833" mass="96311">MEQNKKPELLSPVGSPEALVAAVENGADAIYLGGKKFSARQYASNFDEKELKKVIEYCHIQGVRVYITINTLLKEEELSSIIDYIVFLYKIGVDALIIQDLGLLKIIQRLLPDFPFQSSTQMTIHSLEGVKLLEREGFYRVVLARELSLKEIKSIVQESNTEIKIFNHGALCICYSGQCLMSSMIGGRSGNRGRCAQPCRKRYSLVDLDDFGHNRENKYAFLLSPKDLSTLEQVKDLIESGAHSFKIEGRMKRPEYVAIVTSLYRKAIDQYYSKQQIEITEQDIKNLKQIFNRGFTTAYLFSDQRGNIISKEKPNNRGLYLGKIYSIDNKSKKMHVLLEESLEIGDGIEVWTEDKNNSGMQVSHIEMNNREVKRAKAGEKISLSLLNNVKIGNSLYKTSDISLLKEAQNSFKNLYHKKRPIWGAATMKIGKALTLGLWDENHHFVSIESDTLVEKAIHRPMDRHKIQEQLGKLGGTPFELIDIEIDMDENSIIPIKEINQVRRKGIESLTKEILKVDRRIDKLVIKEKVQELWKLPIAQREKEIFHPFLVAKVNRMTSLKAVLETDVSEVIFGGDIDFDIKLYEKALNLAKEKEKSIVFSFPRITRKNYIDQLVRHRQDIKKLNPDGLLLSNLEMVHFFRDFPMEKEGDFTLNAFNHFAIEKLEEMGLENICISPELTLKEIEKIQKYTHIPLTLFVHGFMEMMISEYCPITCKQNKQDCYPCRNNRKFGLKDEKGITFPLYIDDFGRSHILNSQKLCLLENLSDVVKLNFKKLRIQFNMENEQEIIETMKAYEEYLNNLQRGRHTIPQRAEKLINKIREQGLTKGHYYRGVL</sequence>
<feature type="domain" description="Peptidase U32 collagenase" evidence="1">
    <location>
        <begin position="395"/>
        <end position="513"/>
    </location>
</feature>
<dbReference type="PANTHER" id="PTHR30217:SF10">
    <property type="entry name" value="23S RRNA 5-HYDROXYCYTIDINE C2501 SYNTHASE"/>
    <property type="match status" value="1"/>
</dbReference>
<accession>A0AAE3KYX3</accession>
<dbReference type="EMBL" id="JANKAS010000001">
    <property type="protein sequence ID" value="MCR1897766.1"/>
    <property type="molecule type" value="Genomic_DNA"/>
</dbReference>
<dbReference type="Pfam" id="PF01136">
    <property type="entry name" value="Peptidase_U32"/>
    <property type="match status" value="2"/>
</dbReference>
<dbReference type="InterPro" id="IPR051454">
    <property type="entry name" value="RNA/ubiquinone_mod_enzymes"/>
</dbReference>
<keyword evidence="3" id="KW-1185">Reference proteome</keyword>
<protein>
    <submittedName>
        <fullName evidence="2">DUF3656 domain-containing protein</fullName>
    </submittedName>
</protein>